<dbReference type="Pfam" id="PF02780">
    <property type="entry name" value="Transketolase_C"/>
    <property type="match status" value="1"/>
</dbReference>
<dbReference type="SUPFAM" id="SSF52518">
    <property type="entry name" value="Thiamin diphosphate-binding fold (THDP-binding)"/>
    <property type="match status" value="1"/>
</dbReference>
<evidence type="ECO:0000259" key="4">
    <source>
        <dbReference type="SMART" id="SM00861"/>
    </source>
</evidence>
<reference evidence="5" key="1">
    <citation type="submission" date="2018-08" db="EMBL/GenBank/DDBJ databases">
        <title>A genome reference for cultivated species of the human gut microbiota.</title>
        <authorList>
            <person name="Zou Y."/>
            <person name="Xue W."/>
            <person name="Luo G."/>
        </authorList>
    </citation>
    <scope>NUCLEOTIDE SEQUENCE [LARGE SCALE GENOMIC DNA]</scope>
    <source>
        <strain evidence="5">TF05-5AC</strain>
    </source>
</reference>
<dbReference type="Gene3D" id="3.40.50.920">
    <property type="match status" value="1"/>
</dbReference>
<dbReference type="InterPro" id="IPR033248">
    <property type="entry name" value="Transketolase_C"/>
</dbReference>
<dbReference type="Gene3D" id="3.40.50.970">
    <property type="match status" value="1"/>
</dbReference>
<organism evidence="5 6">
    <name type="scientific">Eisenbergiella massiliensis</name>
    <dbReference type="NCBI Taxonomy" id="1720294"/>
    <lineage>
        <taxon>Bacteria</taxon>
        <taxon>Bacillati</taxon>
        <taxon>Bacillota</taxon>
        <taxon>Clostridia</taxon>
        <taxon>Lachnospirales</taxon>
        <taxon>Lachnospiraceae</taxon>
        <taxon>Eisenbergiella</taxon>
    </lineage>
</organism>
<keyword evidence="6" id="KW-1185">Reference proteome</keyword>
<dbReference type="SUPFAM" id="SSF52922">
    <property type="entry name" value="TK C-terminal domain-like"/>
    <property type="match status" value="1"/>
</dbReference>
<comment type="cofactor">
    <cofactor evidence="1">
        <name>thiamine diphosphate</name>
        <dbReference type="ChEBI" id="CHEBI:58937"/>
    </cofactor>
</comment>
<evidence type="ECO:0000313" key="5">
    <source>
        <dbReference type="EMBL" id="RGE58837.1"/>
    </source>
</evidence>
<proteinExistence type="inferred from homology"/>
<evidence type="ECO:0000256" key="2">
    <source>
        <dbReference type="ARBA" id="ARBA00007131"/>
    </source>
</evidence>
<protein>
    <submittedName>
        <fullName evidence="5">Transketolase family protein</fullName>
    </submittedName>
</protein>
<dbReference type="Proteomes" id="UP000260812">
    <property type="component" value="Unassembled WGS sequence"/>
</dbReference>
<dbReference type="InterPro" id="IPR005475">
    <property type="entry name" value="Transketolase-like_Pyr-bd"/>
</dbReference>
<dbReference type="InterPro" id="IPR009014">
    <property type="entry name" value="Transketo_C/PFOR_II"/>
</dbReference>
<name>A0A3E3I2G6_9FIRM</name>
<gene>
    <name evidence="5" type="ORF">DXC51_15615</name>
</gene>
<dbReference type="CDD" id="cd07033">
    <property type="entry name" value="TPP_PYR_DXS_TK_like"/>
    <property type="match status" value="1"/>
</dbReference>
<dbReference type="SMART" id="SM00861">
    <property type="entry name" value="Transket_pyr"/>
    <property type="match status" value="1"/>
</dbReference>
<evidence type="ECO:0000313" key="6">
    <source>
        <dbReference type="Proteomes" id="UP000260812"/>
    </source>
</evidence>
<feature type="domain" description="Transketolase-like pyrimidine-binding" evidence="4">
    <location>
        <begin position="4"/>
        <end position="170"/>
    </location>
</feature>
<dbReference type="RefSeq" id="WP_117544884.1">
    <property type="nucleotide sequence ID" value="NZ_JBKUNB010000009.1"/>
</dbReference>
<dbReference type="PANTHER" id="PTHR43825:SF1">
    <property type="entry name" value="TRANSKETOLASE-LIKE PYRIMIDINE-BINDING DOMAIN-CONTAINING PROTEIN"/>
    <property type="match status" value="1"/>
</dbReference>
<dbReference type="AlphaFoldDB" id="A0A3E3I2G6"/>
<dbReference type="Pfam" id="PF02779">
    <property type="entry name" value="Transket_pyr"/>
    <property type="match status" value="1"/>
</dbReference>
<evidence type="ECO:0000256" key="3">
    <source>
        <dbReference type="ARBA" id="ARBA00023052"/>
    </source>
</evidence>
<dbReference type="GeneID" id="97988255"/>
<comment type="caution">
    <text evidence="5">The sequence shown here is derived from an EMBL/GenBank/DDBJ whole genome shotgun (WGS) entry which is preliminary data.</text>
</comment>
<dbReference type="PANTHER" id="PTHR43825">
    <property type="entry name" value="PYRUVATE DEHYDROGENASE E1 COMPONENT"/>
    <property type="match status" value="1"/>
</dbReference>
<dbReference type="EMBL" id="QVLV01000010">
    <property type="protein sequence ID" value="RGE58837.1"/>
    <property type="molecule type" value="Genomic_DNA"/>
</dbReference>
<sequence length="313" mass="33672">MGVHNQRKEYGSMLVELGKKNPDIVVLEADLGKSTMSCMFEEAFPDRYFEMGIAEQNMTSFAGGLALAGKVPFTNTFAVFASGRAYDQIRQSIATAKLNVKIVGSSSGMSDFGDGATHQSIDDVAIMSAIPNMTVFTPCDGLEVRRAVEAAAQLEGPCYIRLCRNDLEDIFPADAAYRIGEPVVLREGTDVTVFTHGIMAHEALKAAATAEKEGISVSVVHIPTIKPLNEEAVRTLSAGKKGVVVCEECSIRGGLNMLVSFALRGSGIPMESVAVMDVFGQSASSHEELLEYYGLDAKSIYRKIRKAAGKQEI</sequence>
<keyword evidence="3" id="KW-0786">Thiamine pyrophosphate</keyword>
<dbReference type="InterPro" id="IPR051157">
    <property type="entry name" value="PDH/Transketolase"/>
</dbReference>
<accession>A0A3E3I2G6</accession>
<dbReference type="InterPro" id="IPR029061">
    <property type="entry name" value="THDP-binding"/>
</dbReference>
<dbReference type="FunFam" id="3.40.50.970:FF:000129">
    <property type="entry name" value="Transketolase"/>
    <property type="match status" value="1"/>
</dbReference>
<evidence type="ECO:0000256" key="1">
    <source>
        <dbReference type="ARBA" id="ARBA00001964"/>
    </source>
</evidence>
<comment type="similarity">
    <text evidence="2">Belongs to the transketolase family.</text>
</comment>